<dbReference type="EMBL" id="CP147251">
    <property type="protein sequence ID" value="WYJ77734.1"/>
    <property type="molecule type" value="Genomic_DNA"/>
</dbReference>
<keyword evidence="2" id="KW-1185">Reference proteome</keyword>
<dbReference type="Gene3D" id="1.20.1270.210">
    <property type="match status" value="1"/>
</dbReference>
<accession>A0ABZ2SUY1</accession>
<dbReference type="Pfam" id="PF04860">
    <property type="entry name" value="Phage_portal"/>
    <property type="match status" value="1"/>
</dbReference>
<dbReference type="InterPro" id="IPR006427">
    <property type="entry name" value="Portal_HK97"/>
</dbReference>
<protein>
    <submittedName>
        <fullName evidence="1">HK97 family phage portal protein</fullName>
    </submittedName>
</protein>
<organism evidence="1 2">
    <name type="scientific">Candidatus Enterococcus lowellii</name>
    <dbReference type="NCBI Taxonomy" id="2230877"/>
    <lineage>
        <taxon>Bacteria</taxon>
        <taxon>Bacillati</taxon>
        <taxon>Bacillota</taxon>
        <taxon>Bacilli</taxon>
        <taxon>Lactobacillales</taxon>
        <taxon>Enterococcaceae</taxon>
        <taxon>Enterococcus</taxon>
    </lineage>
</organism>
<dbReference type="Gene3D" id="3.30.1120.70">
    <property type="match status" value="1"/>
</dbReference>
<evidence type="ECO:0000313" key="2">
    <source>
        <dbReference type="Proteomes" id="UP000664701"/>
    </source>
</evidence>
<gene>
    <name evidence="1" type="ORF">DOK78_002372</name>
</gene>
<dbReference type="RefSeq" id="WP_207940161.1">
    <property type="nucleotide sequence ID" value="NZ_CP147251.1"/>
</dbReference>
<dbReference type="InterPro" id="IPR006944">
    <property type="entry name" value="Phage/GTA_portal"/>
</dbReference>
<sequence length="384" mass="42799">MSFFLHRKTEKRDDRAVNSFVDFVSFNDSKITSNFIGESALLQSDIYTAVRIIAGDIASAKINVQDNEHIYDLLNKKANNSTTAYNFKFAMVANMLLNGNSYAHIERNDEGIVTGLRVLLPSQVVIRESEDDGKVIDYKVTFTDGTKEIDYEDMLHFKAFSIDGKVGKSPLYSLTPELSMLKNGNSLLASFFKRGVNSSAILKLKEATIDNSSKREIKKQFEEINAGIQNSGGVIVLDDTQDYLPIEVNTKVLEMIQNNKYSTQQIAKVFGIPLSRFGQELMNTSDSQQNDIYITSTLNAYIQAIEQELAKLNCCVEFDFSTLRSMDKNTMLAKAIQQNGGNGFLKVDEVRTFYGLDPIGGDGGKTIFVNSASVPLINEVIKNE</sequence>
<dbReference type="Gene3D" id="3.40.140.120">
    <property type="match status" value="1"/>
</dbReference>
<evidence type="ECO:0000313" key="1">
    <source>
        <dbReference type="EMBL" id="WYJ77734.1"/>
    </source>
</evidence>
<proteinExistence type="predicted"/>
<dbReference type="NCBIfam" id="TIGR01537">
    <property type="entry name" value="portal_HK97"/>
    <property type="match status" value="1"/>
</dbReference>
<name>A0ABZ2SUY1_9ENTE</name>
<dbReference type="Proteomes" id="UP000664701">
    <property type="component" value="Chromosome"/>
</dbReference>
<reference evidence="1 2" key="1">
    <citation type="submission" date="2024-03" db="EMBL/GenBank/DDBJ databases">
        <title>The Genome Sequence of Enterococcus sp. DIV2402.</title>
        <authorList>
            <consortium name="The Broad Institute Genomics Platform"/>
            <consortium name="The Broad Institute Microbial Omics Core"/>
            <consortium name="The Broad Institute Genomic Center for Infectious Diseases"/>
            <person name="Earl A."/>
            <person name="Manson A."/>
            <person name="Gilmore M."/>
            <person name="Schwartman J."/>
            <person name="Shea T."/>
            <person name="Abouelleil A."/>
            <person name="Cao P."/>
            <person name="Chapman S."/>
            <person name="Cusick C."/>
            <person name="Young S."/>
            <person name="Neafsey D."/>
            <person name="Nusbaum C."/>
            <person name="Birren B."/>
        </authorList>
    </citation>
    <scope>NUCLEOTIDE SEQUENCE [LARGE SCALE GENOMIC DNA]</scope>
    <source>
        <strain evidence="1 2">DIV2402</strain>
    </source>
</reference>